<comment type="caution">
    <text evidence="8">The sequence shown here is derived from an EMBL/GenBank/DDBJ whole genome shotgun (WGS) entry which is preliminary data.</text>
</comment>
<evidence type="ECO:0000256" key="4">
    <source>
        <dbReference type="ARBA" id="ARBA00022801"/>
    </source>
</evidence>
<reference evidence="8 9" key="1">
    <citation type="submission" date="2018-10" db="EMBL/GenBank/DDBJ databases">
        <title>Genomic Encyclopedia of Archaeal and Bacterial Type Strains, Phase II (KMG-II): from individual species to whole genera.</title>
        <authorList>
            <person name="Goeker M."/>
        </authorList>
    </citation>
    <scope>NUCLEOTIDE SEQUENCE [LARGE SCALE GENOMIC DNA]</scope>
    <source>
        <strain evidence="8 9">RP-AC37</strain>
    </source>
</reference>
<dbReference type="Pfam" id="PF03852">
    <property type="entry name" value="Vsr"/>
    <property type="match status" value="1"/>
</dbReference>
<evidence type="ECO:0000256" key="5">
    <source>
        <dbReference type="ARBA" id="ARBA00023204"/>
    </source>
</evidence>
<keyword evidence="1" id="KW-0540">Nuclease</keyword>
<dbReference type="SUPFAM" id="SSF52980">
    <property type="entry name" value="Restriction endonuclease-like"/>
    <property type="match status" value="1"/>
</dbReference>
<proteinExistence type="inferred from homology"/>
<dbReference type="InterPro" id="IPR004603">
    <property type="entry name" value="DNA_mismatch_endonuc_vsr"/>
</dbReference>
<evidence type="ECO:0000313" key="8">
    <source>
        <dbReference type="EMBL" id="RKS77511.1"/>
    </source>
</evidence>
<protein>
    <submittedName>
        <fullName evidence="8">DNA mismatch endonuclease (Patch repair protein)</fullName>
    </submittedName>
</protein>
<sequence length="156" mass="17545">MSSGVAPSVRCMDALPPTPAPSSEAARRLLSRTKRRDTAPEIAVRRCLRELGIGYRVDPTPEGLSRRRRADIVISRGRVAGFVDGCFWHSCPVHLHPPKANAEWWRLKLASVVERDRDDDRQLLAAGWLPVRVWEHEDPADAALRIALAVEDRRGR</sequence>
<dbReference type="InParanoid" id="A0A420XRS6"/>
<dbReference type="AlphaFoldDB" id="A0A420XRS6"/>
<feature type="region of interest" description="Disordered" evidence="7">
    <location>
        <begin position="1"/>
        <end position="32"/>
    </location>
</feature>
<comment type="similarity">
    <text evidence="6">Belongs to the Vsr family.</text>
</comment>
<dbReference type="GO" id="GO:0006298">
    <property type="term" value="P:mismatch repair"/>
    <property type="evidence" value="ECO:0007669"/>
    <property type="project" value="InterPro"/>
</dbReference>
<keyword evidence="9" id="KW-1185">Reference proteome</keyword>
<keyword evidence="2 8" id="KW-0255">Endonuclease</keyword>
<evidence type="ECO:0000256" key="1">
    <source>
        <dbReference type="ARBA" id="ARBA00022722"/>
    </source>
</evidence>
<keyword evidence="5" id="KW-0234">DNA repair</keyword>
<keyword evidence="4" id="KW-0378">Hydrolase</keyword>
<evidence type="ECO:0000313" key="9">
    <source>
        <dbReference type="Proteomes" id="UP000281955"/>
    </source>
</evidence>
<dbReference type="EMBL" id="RBWV01000010">
    <property type="protein sequence ID" value="RKS77511.1"/>
    <property type="molecule type" value="Genomic_DNA"/>
</dbReference>
<gene>
    <name evidence="8" type="ORF">CLV35_1199</name>
</gene>
<name>A0A420XRS6_9ACTN</name>
<organism evidence="8 9">
    <name type="scientific">Motilibacter peucedani</name>
    <dbReference type="NCBI Taxonomy" id="598650"/>
    <lineage>
        <taxon>Bacteria</taxon>
        <taxon>Bacillati</taxon>
        <taxon>Actinomycetota</taxon>
        <taxon>Actinomycetes</taxon>
        <taxon>Motilibacterales</taxon>
        <taxon>Motilibacteraceae</taxon>
        <taxon>Motilibacter</taxon>
    </lineage>
</organism>
<evidence type="ECO:0000256" key="6">
    <source>
        <dbReference type="ARBA" id="ARBA00029466"/>
    </source>
</evidence>
<evidence type="ECO:0000256" key="3">
    <source>
        <dbReference type="ARBA" id="ARBA00022763"/>
    </source>
</evidence>
<dbReference type="Proteomes" id="UP000281955">
    <property type="component" value="Unassembled WGS sequence"/>
</dbReference>
<dbReference type="GO" id="GO:0016787">
    <property type="term" value="F:hydrolase activity"/>
    <property type="evidence" value="ECO:0007669"/>
    <property type="project" value="UniProtKB-KW"/>
</dbReference>
<keyword evidence="3" id="KW-0227">DNA damage</keyword>
<dbReference type="GO" id="GO:0004519">
    <property type="term" value="F:endonuclease activity"/>
    <property type="evidence" value="ECO:0007669"/>
    <property type="project" value="UniProtKB-KW"/>
</dbReference>
<dbReference type="Gene3D" id="3.40.960.10">
    <property type="entry name" value="VSR Endonuclease"/>
    <property type="match status" value="1"/>
</dbReference>
<dbReference type="InterPro" id="IPR011335">
    <property type="entry name" value="Restrct_endonuc-II-like"/>
</dbReference>
<accession>A0A420XRS6</accession>
<evidence type="ECO:0000256" key="2">
    <source>
        <dbReference type="ARBA" id="ARBA00022759"/>
    </source>
</evidence>
<evidence type="ECO:0000256" key="7">
    <source>
        <dbReference type="SAM" id="MobiDB-lite"/>
    </source>
</evidence>